<evidence type="ECO:0000256" key="5">
    <source>
        <dbReference type="ARBA" id="ARBA00023157"/>
    </source>
</evidence>
<evidence type="ECO:0000256" key="1">
    <source>
        <dbReference type="ARBA" id="ARBA00001974"/>
    </source>
</evidence>
<dbReference type="GO" id="GO:0016972">
    <property type="term" value="F:thiol oxidase activity"/>
    <property type="evidence" value="ECO:0007669"/>
    <property type="project" value="UniProtKB-EC"/>
</dbReference>
<dbReference type="Pfam" id="PF04777">
    <property type="entry name" value="Evr1_Alr"/>
    <property type="match status" value="1"/>
</dbReference>
<dbReference type="InterPro" id="IPR036774">
    <property type="entry name" value="ERV/ALR_sulphydryl_oxid_sf"/>
</dbReference>
<evidence type="ECO:0000313" key="9">
    <source>
        <dbReference type="EMBL" id="AYV75354.1"/>
    </source>
</evidence>
<evidence type="ECO:0000256" key="4">
    <source>
        <dbReference type="ARBA" id="ARBA00023002"/>
    </source>
</evidence>
<evidence type="ECO:0000256" key="3">
    <source>
        <dbReference type="ARBA" id="ARBA00022827"/>
    </source>
</evidence>
<dbReference type="InterPro" id="IPR017905">
    <property type="entry name" value="ERV/ALR_sulphydryl_oxidase"/>
</dbReference>
<dbReference type="EMBL" id="MK071979">
    <property type="protein sequence ID" value="AYV75354.1"/>
    <property type="molecule type" value="Genomic_DNA"/>
</dbReference>
<reference evidence="9" key="1">
    <citation type="submission" date="2018-10" db="EMBL/GenBank/DDBJ databases">
        <title>Hidden diversity of soil giant viruses.</title>
        <authorList>
            <person name="Schulz F."/>
            <person name="Alteio L."/>
            <person name="Goudeau D."/>
            <person name="Ryan E.M."/>
            <person name="Malmstrom R.R."/>
            <person name="Blanchard J."/>
            <person name="Woyke T."/>
        </authorList>
    </citation>
    <scope>NUCLEOTIDE SEQUENCE</scope>
    <source>
        <strain evidence="9">TEV1</strain>
    </source>
</reference>
<protein>
    <recommendedName>
        <fullName evidence="7">Sulfhydryl oxidase</fullName>
        <ecNumber evidence="7">1.8.3.2</ecNumber>
    </recommendedName>
</protein>
<evidence type="ECO:0000259" key="8">
    <source>
        <dbReference type="PROSITE" id="PS51324"/>
    </source>
</evidence>
<keyword evidence="2 7" id="KW-0285">Flavoprotein</keyword>
<dbReference type="EC" id="1.8.3.2" evidence="7"/>
<feature type="domain" description="ERV/ALR sulfhydryl oxidase" evidence="8">
    <location>
        <begin position="3"/>
        <end position="104"/>
    </location>
</feature>
<name>A0A3G4ZLR5_9VIRU</name>
<evidence type="ECO:0000256" key="7">
    <source>
        <dbReference type="RuleBase" id="RU371123"/>
    </source>
</evidence>
<accession>A0A3G4ZLR5</accession>
<keyword evidence="4 7" id="KW-0560">Oxidoreductase</keyword>
<comment type="cofactor">
    <cofactor evidence="1 7">
        <name>FAD</name>
        <dbReference type="ChEBI" id="CHEBI:57692"/>
    </cofactor>
</comment>
<dbReference type="SUPFAM" id="SSF69000">
    <property type="entry name" value="FAD-dependent thiol oxidase"/>
    <property type="match status" value="1"/>
</dbReference>
<keyword evidence="5" id="KW-1015">Disulfide bond</keyword>
<comment type="catalytic activity">
    <reaction evidence="6 7">
        <text>2 R'C(R)SH + O2 = R'C(R)S-S(R)CR' + H2O2</text>
        <dbReference type="Rhea" id="RHEA:17357"/>
        <dbReference type="ChEBI" id="CHEBI:15379"/>
        <dbReference type="ChEBI" id="CHEBI:16240"/>
        <dbReference type="ChEBI" id="CHEBI:16520"/>
        <dbReference type="ChEBI" id="CHEBI:17412"/>
        <dbReference type="EC" id="1.8.3.2"/>
    </reaction>
</comment>
<organism evidence="9">
    <name type="scientific">Terrestrivirus sp</name>
    <dbReference type="NCBI Taxonomy" id="2487775"/>
    <lineage>
        <taxon>Viruses</taxon>
        <taxon>Varidnaviria</taxon>
        <taxon>Bamfordvirae</taxon>
        <taxon>Nucleocytoviricota</taxon>
        <taxon>Megaviricetes</taxon>
        <taxon>Imitervirales</taxon>
        <taxon>Mimiviridae</taxon>
        <taxon>Klosneuvirinae</taxon>
    </lineage>
</organism>
<dbReference type="Gene3D" id="1.20.120.310">
    <property type="entry name" value="ERV/ALR sulfhydryl oxidase domain"/>
    <property type="match status" value="1"/>
</dbReference>
<proteinExistence type="predicted"/>
<evidence type="ECO:0000256" key="6">
    <source>
        <dbReference type="ARBA" id="ARBA00048864"/>
    </source>
</evidence>
<sequence>MIKNYNPIYWGPLFWNLLYQIIINGNPNDSVERINNYNKIIDSIEHILPCNLCRYQTWFIINNKLSDSVGEYNEFIKWVYDLKFHINIKLEQDNISYHGFTAKLKTRSKFINIDDLWNLIFMITFSFDNTSHSIDKYITFMESIVFLLSPEYDDKFIVVMNDFLSIIKKNNNVDISKKLCEVYELYYGKGIDVNRLSLFESNKSYCAINSIKLN</sequence>
<dbReference type="PROSITE" id="PS51324">
    <property type="entry name" value="ERV_ALR"/>
    <property type="match status" value="1"/>
</dbReference>
<gene>
    <name evidence="9" type="ORF">Terrestrivirus1_228</name>
</gene>
<keyword evidence="3 7" id="KW-0274">FAD</keyword>
<evidence type="ECO:0000256" key="2">
    <source>
        <dbReference type="ARBA" id="ARBA00022630"/>
    </source>
</evidence>